<dbReference type="AlphaFoldDB" id="A0A7C0Y620"/>
<name>A0A7C0Y620_DESA2</name>
<comment type="caution">
    <text evidence="2">The sequence shown here is derived from an EMBL/GenBank/DDBJ whole genome shotgun (WGS) entry which is preliminary data.</text>
</comment>
<proteinExistence type="predicted"/>
<gene>
    <name evidence="2" type="ORF">ENG63_07715</name>
</gene>
<feature type="transmembrane region" description="Helical" evidence="1">
    <location>
        <begin position="51"/>
        <end position="73"/>
    </location>
</feature>
<keyword evidence="1" id="KW-1133">Transmembrane helix</keyword>
<evidence type="ECO:0000313" key="2">
    <source>
        <dbReference type="EMBL" id="HDD44728.1"/>
    </source>
</evidence>
<feature type="transmembrane region" description="Helical" evidence="1">
    <location>
        <begin position="85"/>
        <end position="105"/>
    </location>
</feature>
<feature type="transmembrane region" description="Helical" evidence="1">
    <location>
        <begin position="12"/>
        <end position="31"/>
    </location>
</feature>
<reference evidence="2" key="1">
    <citation type="journal article" date="2020" name="mSystems">
        <title>Genome- and Community-Level Interaction Insights into Carbon Utilization and Element Cycling Functions of Hydrothermarchaeota in Hydrothermal Sediment.</title>
        <authorList>
            <person name="Zhou Z."/>
            <person name="Liu Y."/>
            <person name="Xu W."/>
            <person name="Pan J."/>
            <person name="Luo Z.H."/>
            <person name="Li M."/>
        </authorList>
    </citation>
    <scope>NUCLEOTIDE SEQUENCE [LARGE SCALE GENOMIC DNA]</scope>
    <source>
        <strain evidence="2">HyVt-233</strain>
    </source>
</reference>
<protein>
    <submittedName>
        <fullName evidence="2">Uncharacterized protein</fullName>
    </submittedName>
</protein>
<organism evidence="2">
    <name type="scientific">Desulfofervidus auxilii</name>
    <dbReference type="NCBI Taxonomy" id="1621989"/>
    <lineage>
        <taxon>Bacteria</taxon>
        <taxon>Pseudomonadati</taxon>
        <taxon>Thermodesulfobacteriota</taxon>
        <taxon>Candidatus Desulfofervidia</taxon>
        <taxon>Candidatus Desulfofervidales</taxon>
        <taxon>Candidatus Desulfofervidaceae</taxon>
        <taxon>Candidatus Desulfofervidus</taxon>
    </lineage>
</organism>
<keyword evidence="1" id="KW-0472">Membrane</keyword>
<dbReference type="Proteomes" id="UP000886289">
    <property type="component" value="Unassembled WGS sequence"/>
</dbReference>
<accession>A0A7C0Y620</accession>
<keyword evidence="1" id="KW-0812">Transmembrane</keyword>
<evidence type="ECO:0000256" key="1">
    <source>
        <dbReference type="SAM" id="Phobius"/>
    </source>
</evidence>
<sequence>MRLKEIKPKIIIGVSLIVYVTYLIITLFVNKVFLPYSQEVTPNTEVENLKIWGYCILFEKIFSWVAIFIVGLLVAKFTHKENRNYLNGVISGLLFAFYGIILYIARFGIENYNKYNNFFETII</sequence>
<dbReference type="EMBL" id="DRBS01000288">
    <property type="protein sequence ID" value="HDD44728.1"/>
    <property type="molecule type" value="Genomic_DNA"/>
</dbReference>